<dbReference type="SUPFAM" id="SSF81383">
    <property type="entry name" value="F-box domain"/>
    <property type="match status" value="1"/>
</dbReference>
<dbReference type="HOGENOM" id="CLU_1115715_0_0_1"/>
<dbReference type="PROSITE" id="PS50181">
    <property type="entry name" value="FBOX"/>
    <property type="match status" value="1"/>
</dbReference>
<evidence type="ECO:0000313" key="3">
    <source>
        <dbReference type="Proteomes" id="UP000015100"/>
    </source>
</evidence>
<feature type="domain" description="F-box" evidence="1">
    <location>
        <begin position="9"/>
        <end position="56"/>
    </location>
</feature>
<accession>S8AT77</accession>
<dbReference type="InterPro" id="IPR036047">
    <property type="entry name" value="F-box-like_dom_sf"/>
</dbReference>
<organism evidence="2 3">
    <name type="scientific">Dactylellina haptotyla (strain CBS 200.50)</name>
    <name type="common">Nematode-trapping fungus</name>
    <name type="synonym">Monacrosporium haptotylum</name>
    <dbReference type="NCBI Taxonomy" id="1284197"/>
    <lineage>
        <taxon>Eukaryota</taxon>
        <taxon>Fungi</taxon>
        <taxon>Dikarya</taxon>
        <taxon>Ascomycota</taxon>
        <taxon>Pezizomycotina</taxon>
        <taxon>Orbiliomycetes</taxon>
        <taxon>Orbiliales</taxon>
        <taxon>Orbiliaceae</taxon>
        <taxon>Dactylellina</taxon>
    </lineage>
</organism>
<reference evidence="3" key="2">
    <citation type="submission" date="2013-04" db="EMBL/GenBank/DDBJ databases">
        <title>Genomic mechanisms accounting for the adaptation to parasitism in nematode-trapping fungi.</title>
        <authorList>
            <person name="Ahren D.G."/>
        </authorList>
    </citation>
    <scope>NUCLEOTIDE SEQUENCE [LARGE SCALE GENOMIC DNA]</scope>
    <source>
        <strain evidence="3">CBS 200.50</strain>
    </source>
</reference>
<dbReference type="EMBL" id="AQGS01000057">
    <property type="protein sequence ID" value="EPS44176.1"/>
    <property type="molecule type" value="Genomic_DNA"/>
</dbReference>
<dbReference type="Gene3D" id="1.20.1280.50">
    <property type="match status" value="1"/>
</dbReference>
<sequence length="283" mass="32847">MFSNKLAETTNITKLPTELQIEILTYLTEISDQVALSSTCRLWQDIVSKNQYHLKARYGDRPSPSIPDLHRLFDICIDLLCTARSGFLQTYIFDSFDSGKLDAVFLDDPLLAPGSDYCAALFILGGFKIAGRNYYPSSLFAMATEQLSYEQADFRYFCLSETIYHNDVYSQRDVRDAINFYFKIYSHKHEVLRKWWGMVTMPRGATVKQWMQKAYEEVNTELTRMKIAVDECFEVRFRDKRFDQLIGWGFEVIVIAPKPQKKVVLVVRSLGRSLNFKNVLKRG</sequence>
<proteinExistence type="predicted"/>
<evidence type="ECO:0000259" key="1">
    <source>
        <dbReference type="PROSITE" id="PS50181"/>
    </source>
</evidence>
<name>S8AT77_DACHA</name>
<evidence type="ECO:0000313" key="2">
    <source>
        <dbReference type="EMBL" id="EPS44176.1"/>
    </source>
</evidence>
<reference evidence="2 3" key="1">
    <citation type="journal article" date="2013" name="PLoS Genet.">
        <title>Genomic mechanisms accounting for the adaptation to parasitism in nematode-trapping fungi.</title>
        <authorList>
            <person name="Meerupati T."/>
            <person name="Andersson K.M."/>
            <person name="Friman E."/>
            <person name="Kumar D."/>
            <person name="Tunlid A."/>
            <person name="Ahren D."/>
        </authorList>
    </citation>
    <scope>NUCLEOTIDE SEQUENCE [LARGE SCALE GENOMIC DNA]</scope>
    <source>
        <strain evidence="2 3">CBS 200.50</strain>
    </source>
</reference>
<keyword evidence="3" id="KW-1185">Reference proteome</keyword>
<protein>
    <recommendedName>
        <fullName evidence="1">F-box domain-containing protein</fullName>
    </recommendedName>
</protein>
<dbReference type="OrthoDB" id="5336398at2759"/>
<comment type="caution">
    <text evidence="2">The sequence shown here is derived from an EMBL/GenBank/DDBJ whole genome shotgun (WGS) entry which is preliminary data.</text>
</comment>
<dbReference type="CDD" id="cd09917">
    <property type="entry name" value="F-box_SF"/>
    <property type="match status" value="1"/>
</dbReference>
<dbReference type="Proteomes" id="UP000015100">
    <property type="component" value="Unassembled WGS sequence"/>
</dbReference>
<gene>
    <name evidence="2" type="ORF">H072_1816</name>
</gene>
<dbReference type="AlphaFoldDB" id="S8AT77"/>
<dbReference type="Pfam" id="PF12937">
    <property type="entry name" value="F-box-like"/>
    <property type="match status" value="1"/>
</dbReference>
<dbReference type="SMART" id="SM00256">
    <property type="entry name" value="FBOX"/>
    <property type="match status" value="1"/>
</dbReference>
<dbReference type="InterPro" id="IPR001810">
    <property type="entry name" value="F-box_dom"/>
</dbReference>